<evidence type="ECO:0000256" key="4">
    <source>
        <dbReference type="ARBA" id="ARBA00022840"/>
    </source>
</evidence>
<dbReference type="InterPro" id="IPR027417">
    <property type="entry name" value="P-loop_NTPase"/>
</dbReference>
<evidence type="ECO:0000256" key="1">
    <source>
        <dbReference type="ARBA" id="ARBA00022741"/>
    </source>
</evidence>
<evidence type="ECO:0000256" key="2">
    <source>
        <dbReference type="ARBA" id="ARBA00022801"/>
    </source>
</evidence>
<reference evidence="5 6" key="1">
    <citation type="submission" date="2024-10" db="EMBL/GenBank/DDBJ databases">
        <authorList>
            <person name="Kim D."/>
        </authorList>
    </citation>
    <scope>NUCLEOTIDE SEQUENCE [LARGE SCALE GENOMIC DNA]</scope>
    <source>
        <strain evidence="5">BH-2024</strain>
    </source>
</reference>
<dbReference type="EMBL" id="JBICBT010000191">
    <property type="protein sequence ID" value="KAL3121347.1"/>
    <property type="molecule type" value="Genomic_DNA"/>
</dbReference>
<comment type="caution">
    <text evidence="5">The sequence shown here is derived from an EMBL/GenBank/DDBJ whole genome shotgun (WGS) entry which is preliminary data.</text>
</comment>
<keyword evidence="3" id="KW-0347">Helicase</keyword>
<accession>A0ABD2M2M7</accession>
<protein>
    <submittedName>
        <fullName evidence="5">Uncharacterized protein</fullName>
    </submittedName>
</protein>
<sequence length="167" mass="18673">MELQRLPVDQHRNEFISALQNYKFVCVIGSTGCGKLHASQHFVTRITYSSGPAHGRSPSGSGMAKALLASRDCYCIEEMLTIAAIMSTQQPCIIRPKKRERSRPIHGSDGEGLITGTISKASANQKARRAGRTQDEVCYRLYSELAFANQMLDHTPPEVKRKRPIRW</sequence>
<gene>
    <name evidence="5" type="ORF">niasHT_008329</name>
</gene>
<dbReference type="PANTHER" id="PTHR18934">
    <property type="entry name" value="ATP-DEPENDENT RNA HELICASE"/>
    <property type="match status" value="1"/>
</dbReference>
<keyword evidence="6" id="KW-1185">Reference proteome</keyword>
<dbReference type="GO" id="GO:0005524">
    <property type="term" value="F:ATP binding"/>
    <property type="evidence" value="ECO:0007669"/>
    <property type="project" value="UniProtKB-KW"/>
</dbReference>
<evidence type="ECO:0000313" key="6">
    <source>
        <dbReference type="Proteomes" id="UP001620626"/>
    </source>
</evidence>
<proteinExistence type="predicted"/>
<dbReference type="GO" id="GO:0004386">
    <property type="term" value="F:helicase activity"/>
    <property type="evidence" value="ECO:0007669"/>
    <property type="project" value="UniProtKB-KW"/>
</dbReference>
<keyword evidence="2" id="KW-0378">Hydrolase</keyword>
<name>A0ABD2M2M7_9BILA</name>
<evidence type="ECO:0000256" key="3">
    <source>
        <dbReference type="ARBA" id="ARBA00022806"/>
    </source>
</evidence>
<evidence type="ECO:0000313" key="5">
    <source>
        <dbReference type="EMBL" id="KAL3121347.1"/>
    </source>
</evidence>
<keyword evidence="1" id="KW-0547">Nucleotide-binding</keyword>
<dbReference type="GO" id="GO:0016787">
    <property type="term" value="F:hydrolase activity"/>
    <property type="evidence" value="ECO:0007669"/>
    <property type="project" value="UniProtKB-KW"/>
</dbReference>
<dbReference type="Gene3D" id="3.40.50.300">
    <property type="entry name" value="P-loop containing nucleotide triphosphate hydrolases"/>
    <property type="match status" value="2"/>
</dbReference>
<dbReference type="Pfam" id="PF21010">
    <property type="entry name" value="HA2_C"/>
    <property type="match status" value="1"/>
</dbReference>
<keyword evidence="4" id="KW-0067">ATP-binding</keyword>
<organism evidence="5 6">
    <name type="scientific">Heterodera trifolii</name>
    <dbReference type="NCBI Taxonomy" id="157864"/>
    <lineage>
        <taxon>Eukaryota</taxon>
        <taxon>Metazoa</taxon>
        <taxon>Ecdysozoa</taxon>
        <taxon>Nematoda</taxon>
        <taxon>Chromadorea</taxon>
        <taxon>Rhabditida</taxon>
        <taxon>Tylenchina</taxon>
        <taxon>Tylenchomorpha</taxon>
        <taxon>Tylenchoidea</taxon>
        <taxon>Heteroderidae</taxon>
        <taxon>Heteroderinae</taxon>
        <taxon>Heterodera</taxon>
    </lineage>
</organism>
<dbReference type="PANTHER" id="PTHR18934:SF99">
    <property type="entry name" value="ATP-DEPENDENT RNA HELICASE DHX37-RELATED"/>
    <property type="match status" value="1"/>
</dbReference>
<dbReference type="AlphaFoldDB" id="A0ABD2M2M7"/>
<dbReference type="Proteomes" id="UP001620626">
    <property type="component" value="Unassembled WGS sequence"/>
</dbReference>